<name>L0AC16_CALLD</name>
<reference evidence="3" key="1">
    <citation type="submission" date="2012-03" db="EMBL/GenBank/DDBJ databases">
        <title>Complete genome of Caldisphaera lagunensis DSM 15908.</title>
        <authorList>
            <person name="Lucas S."/>
            <person name="Copeland A."/>
            <person name="Lapidus A."/>
            <person name="Glavina del Rio T."/>
            <person name="Dalin E."/>
            <person name="Tice H."/>
            <person name="Bruce D."/>
            <person name="Goodwin L."/>
            <person name="Pitluck S."/>
            <person name="Peters L."/>
            <person name="Mikhailova N."/>
            <person name="Teshima H."/>
            <person name="Kyrpides N."/>
            <person name="Mavromatis K."/>
            <person name="Ivanova N."/>
            <person name="Brettin T."/>
            <person name="Detter J.C."/>
            <person name="Han C."/>
            <person name="Larimer F."/>
            <person name="Land M."/>
            <person name="Hauser L."/>
            <person name="Markowitz V."/>
            <person name="Cheng J.-F."/>
            <person name="Hugenholtz P."/>
            <person name="Woyke T."/>
            <person name="Wu D."/>
            <person name="Spring S."/>
            <person name="Schroeder M."/>
            <person name="Brambilla E."/>
            <person name="Klenk H.-P."/>
            <person name="Eisen J.A."/>
        </authorList>
    </citation>
    <scope>NUCLEOTIDE SEQUENCE [LARGE SCALE GENOMIC DNA]</scope>
    <source>
        <strain evidence="3">DSM 15908 / JCM 11604 / IC-154</strain>
    </source>
</reference>
<keyword evidence="1" id="KW-0812">Transmembrane</keyword>
<dbReference type="GeneID" id="14212191"/>
<keyword evidence="1" id="KW-1133">Transmembrane helix</keyword>
<feature type="transmembrane region" description="Helical" evidence="1">
    <location>
        <begin position="56"/>
        <end position="79"/>
    </location>
</feature>
<keyword evidence="1" id="KW-0472">Membrane</keyword>
<dbReference type="RefSeq" id="WP_015232559.1">
    <property type="nucleotide sequence ID" value="NC_019791.1"/>
</dbReference>
<dbReference type="EMBL" id="CP003378">
    <property type="protein sequence ID" value="AFZ70662.1"/>
    <property type="molecule type" value="Genomic_DNA"/>
</dbReference>
<dbReference type="Proteomes" id="UP000010469">
    <property type="component" value="Chromosome"/>
</dbReference>
<accession>L0AC16</accession>
<evidence type="ECO:0000313" key="3">
    <source>
        <dbReference type="Proteomes" id="UP000010469"/>
    </source>
</evidence>
<proteinExistence type="predicted"/>
<protein>
    <submittedName>
        <fullName evidence="2">Uncharacterized protein</fullName>
    </submittedName>
</protein>
<organism evidence="2 3">
    <name type="scientific">Caldisphaera lagunensis (strain DSM 15908 / JCM 11604 / ANMR 0165 / IC-154)</name>
    <dbReference type="NCBI Taxonomy" id="1056495"/>
    <lineage>
        <taxon>Archaea</taxon>
        <taxon>Thermoproteota</taxon>
        <taxon>Thermoprotei</taxon>
        <taxon>Acidilobales</taxon>
        <taxon>Caldisphaeraceae</taxon>
        <taxon>Caldisphaera</taxon>
    </lineage>
</organism>
<dbReference type="KEGG" id="clg:Calag_0931"/>
<dbReference type="AlphaFoldDB" id="L0AC16"/>
<dbReference type="HOGENOM" id="CLU_2519578_0_0_2"/>
<dbReference type="STRING" id="1056495.Calag_0931"/>
<gene>
    <name evidence="2" type="ordered locus">Calag_0931</name>
</gene>
<feature type="transmembrane region" description="Helical" evidence="1">
    <location>
        <begin position="30"/>
        <end position="49"/>
    </location>
</feature>
<sequence precursor="true">MDRSNKFILTISILISLSFISLAFLNVNELGPYIGLYALIYLVSYRIIAPRAKKNYIGIALLLLFISIALLEVLSLIGIPVPKV</sequence>
<evidence type="ECO:0000313" key="2">
    <source>
        <dbReference type="EMBL" id="AFZ70662.1"/>
    </source>
</evidence>
<keyword evidence="3" id="KW-1185">Reference proteome</keyword>
<evidence type="ECO:0000256" key="1">
    <source>
        <dbReference type="SAM" id="Phobius"/>
    </source>
</evidence>
<dbReference type="InParanoid" id="L0AC16"/>
<feature type="transmembrane region" description="Helical" evidence="1">
    <location>
        <begin position="7"/>
        <end position="24"/>
    </location>
</feature>